<name>A0A4Q8QEL9_9FLAO</name>
<evidence type="ECO:0008006" key="4">
    <source>
        <dbReference type="Google" id="ProtNLM"/>
    </source>
</evidence>
<dbReference type="OrthoDB" id="1441261at2"/>
<comment type="caution">
    <text evidence="2">The sequence shown here is derived from an EMBL/GenBank/DDBJ whole genome shotgun (WGS) entry which is preliminary data.</text>
</comment>
<protein>
    <recommendedName>
        <fullName evidence="4">Toxin-antitoxin system YwqK family antitoxin</fullName>
    </recommendedName>
</protein>
<organism evidence="2 3">
    <name type="scientific">Flagellimonas allohymeniacidonis</name>
    <dbReference type="NCBI Taxonomy" id="2517819"/>
    <lineage>
        <taxon>Bacteria</taxon>
        <taxon>Pseudomonadati</taxon>
        <taxon>Bacteroidota</taxon>
        <taxon>Flavobacteriia</taxon>
        <taxon>Flavobacteriales</taxon>
        <taxon>Flavobacteriaceae</taxon>
        <taxon>Flagellimonas</taxon>
    </lineage>
</organism>
<evidence type="ECO:0000256" key="1">
    <source>
        <dbReference type="SAM" id="SignalP"/>
    </source>
</evidence>
<accession>A0A4Q8QEL9</accession>
<dbReference type="EMBL" id="SGIU01000002">
    <property type="protein sequence ID" value="TAI46953.1"/>
    <property type="molecule type" value="Genomic_DNA"/>
</dbReference>
<evidence type="ECO:0000313" key="3">
    <source>
        <dbReference type="Proteomes" id="UP000291981"/>
    </source>
</evidence>
<dbReference type="Proteomes" id="UP000291981">
    <property type="component" value="Unassembled WGS sequence"/>
</dbReference>
<keyword evidence="3" id="KW-1185">Reference proteome</keyword>
<feature type="signal peptide" evidence="1">
    <location>
        <begin position="1"/>
        <end position="21"/>
    </location>
</feature>
<dbReference type="AlphaFoldDB" id="A0A4Q8QEL9"/>
<feature type="chain" id="PRO_5020837487" description="Toxin-antitoxin system YwqK family antitoxin" evidence="1">
    <location>
        <begin position="22"/>
        <end position="170"/>
    </location>
</feature>
<reference evidence="2 3" key="1">
    <citation type="submission" date="2019-02" db="EMBL/GenBank/DDBJ databases">
        <title>Draft genome sequence of Muricauda sp. 176CP4-71.</title>
        <authorList>
            <person name="Park J.-S."/>
        </authorList>
    </citation>
    <scope>NUCLEOTIDE SEQUENCE [LARGE SCALE GENOMIC DNA]</scope>
    <source>
        <strain evidence="2 3">176CP4-71</strain>
    </source>
</reference>
<proteinExistence type="predicted"/>
<sequence length="170" mass="19822">MSINYIAALLFSLFSILCSFGQDNLDIKEIYIDNGLVYKVSNNTRFTGVAQKVRKNGHVVFEDFYNDGVILHSINYFNSRNKEPAAKTIYHKNFVPKQTVKYLSNEKGAWQELTHYDENGLKILEETKRDGIITYSCEFLNGKKHGKEYCFEEDGTKLTFYYRRGKKIKQ</sequence>
<gene>
    <name evidence="2" type="ORF">EW142_09645</name>
</gene>
<dbReference type="RefSeq" id="WP_130613296.1">
    <property type="nucleotide sequence ID" value="NZ_SGIU01000002.1"/>
</dbReference>
<evidence type="ECO:0000313" key="2">
    <source>
        <dbReference type="EMBL" id="TAI46953.1"/>
    </source>
</evidence>
<keyword evidence="1" id="KW-0732">Signal</keyword>
<dbReference type="SUPFAM" id="SSF82185">
    <property type="entry name" value="Histone H3 K4-specific methyltransferase SET7/9 N-terminal domain"/>
    <property type="match status" value="1"/>
</dbReference>